<feature type="compositionally biased region" description="Basic and acidic residues" evidence="1">
    <location>
        <begin position="150"/>
        <end position="164"/>
    </location>
</feature>
<sequence>MVDRFDPIPSSSSNRLLGHVTLSKGKSSRWFQYYGDCAVYTRWEEEGDVSPSRENEVVRSGRRRGVNKGACRKDRSKGRLEAAAVPGRLGRYPYGLADSVGEWMRMDVPKTRQHEDLSRASKHVYIGRIQGEIGSAGFMLEKKHDLRDQGRCEQEEAELGEHEGWGGGGGGGRGGAGGGGGGGGRGGGWGGGGGGRGGGGGGGGLETREEEMIMKERCQCTCIHRGKAKDSEWKLDAAMMLSMHILQAREKKKRRWERERERHTKRGRQEQGHVTNERAFLVAGSLGPAVGFLLKVPRTCVSLLCTIFYAFLPIPTRKYTFSSASTWLKNKNAQNKTLDEEENSERKIEKRAFTGQRAAPTYPRISTREQRNIRQSPLLPTPLCTFYVDHAPSLPRGGLSFSGVFGDCTLPATGNCVHLVTLMHFFTFFFFFFFLPWNHGTHGASVRHSSALLLPSLAGLAAYQSSITCPCGAPSPTMYHFQKMGSASTRARRAQPVTSNLGCCCYAPGMSTAAAYAAEWRCNFSTSTLTKFTIRHSASCTAHPVISNTCSATVGYRR</sequence>
<dbReference type="PANTHER" id="PTHR31535">
    <property type="match status" value="1"/>
</dbReference>
<comment type="caution">
    <text evidence="2">The sequence shown here is derived from an EMBL/GenBank/DDBJ whole genome shotgun (WGS) entry which is preliminary data.</text>
</comment>
<protein>
    <submittedName>
        <fullName evidence="2">Uncharacterized protein</fullName>
    </submittedName>
</protein>
<gene>
    <name evidence="2" type="ORF">CCUS01_09820</name>
</gene>
<dbReference type="AlphaFoldDB" id="A0AAI9UH51"/>
<dbReference type="EMBL" id="MPDP01000283">
    <property type="protein sequence ID" value="KAK1456941.1"/>
    <property type="molecule type" value="Genomic_DNA"/>
</dbReference>
<accession>A0AAI9UH51</accession>
<evidence type="ECO:0000256" key="1">
    <source>
        <dbReference type="SAM" id="MobiDB-lite"/>
    </source>
</evidence>
<evidence type="ECO:0000313" key="2">
    <source>
        <dbReference type="EMBL" id="KAK1456941.1"/>
    </source>
</evidence>
<evidence type="ECO:0000313" key="3">
    <source>
        <dbReference type="Proteomes" id="UP001239213"/>
    </source>
</evidence>
<feature type="region of interest" description="Disordered" evidence="1">
    <location>
        <begin position="150"/>
        <end position="204"/>
    </location>
</feature>
<proteinExistence type="predicted"/>
<feature type="compositionally biased region" description="Gly residues" evidence="1">
    <location>
        <begin position="165"/>
        <end position="204"/>
    </location>
</feature>
<feature type="compositionally biased region" description="Basic and acidic residues" evidence="1">
    <location>
        <begin position="256"/>
        <end position="271"/>
    </location>
</feature>
<feature type="region of interest" description="Disordered" evidence="1">
    <location>
        <begin position="252"/>
        <end position="272"/>
    </location>
</feature>
<organism evidence="2 3">
    <name type="scientific">Colletotrichum cuscutae</name>
    <dbReference type="NCBI Taxonomy" id="1209917"/>
    <lineage>
        <taxon>Eukaryota</taxon>
        <taxon>Fungi</taxon>
        <taxon>Dikarya</taxon>
        <taxon>Ascomycota</taxon>
        <taxon>Pezizomycotina</taxon>
        <taxon>Sordariomycetes</taxon>
        <taxon>Hypocreomycetidae</taxon>
        <taxon>Glomerellales</taxon>
        <taxon>Glomerellaceae</taxon>
        <taxon>Colletotrichum</taxon>
        <taxon>Colletotrichum acutatum species complex</taxon>
    </lineage>
</organism>
<dbReference type="Proteomes" id="UP001239213">
    <property type="component" value="Unassembled WGS sequence"/>
</dbReference>
<dbReference type="PANTHER" id="PTHR31535:SF3">
    <property type="entry name" value="REGULATORY PROTEIN ZESTE"/>
    <property type="match status" value="1"/>
</dbReference>
<keyword evidence="3" id="KW-1185">Reference proteome</keyword>
<reference evidence="2" key="1">
    <citation type="submission" date="2016-11" db="EMBL/GenBank/DDBJ databases">
        <title>The genome sequence of Colletotrichum cuscutae.</title>
        <authorList>
            <person name="Baroncelli R."/>
        </authorList>
    </citation>
    <scope>NUCLEOTIDE SEQUENCE</scope>
    <source>
        <strain evidence="2">IMI 304802</strain>
    </source>
</reference>
<name>A0AAI9UH51_9PEZI</name>
<feature type="region of interest" description="Disordered" evidence="1">
    <location>
        <begin position="54"/>
        <end position="77"/>
    </location>
</feature>